<dbReference type="Proteomes" id="UP000799436">
    <property type="component" value="Unassembled WGS sequence"/>
</dbReference>
<dbReference type="AlphaFoldDB" id="A0A6G1LDX3"/>
<reference evidence="1" key="1">
    <citation type="journal article" date="2020" name="Stud. Mycol.">
        <title>101 Dothideomycetes genomes: a test case for predicting lifestyles and emergence of pathogens.</title>
        <authorList>
            <person name="Haridas S."/>
            <person name="Albert R."/>
            <person name="Binder M."/>
            <person name="Bloem J."/>
            <person name="Labutti K."/>
            <person name="Salamov A."/>
            <person name="Andreopoulos B."/>
            <person name="Baker S."/>
            <person name="Barry K."/>
            <person name="Bills G."/>
            <person name="Bluhm B."/>
            <person name="Cannon C."/>
            <person name="Castanera R."/>
            <person name="Culley D."/>
            <person name="Daum C."/>
            <person name="Ezra D."/>
            <person name="Gonzalez J."/>
            <person name="Henrissat B."/>
            <person name="Kuo A."/>
            <person name="Liang C."/>
            <person name="Lipzen A."/>
            <person name="Lutzoni F."/>
            <person name="Magnuson J."/>
            <person name="Mondo S."/>
            <person name="Nolan M."/>
            <person name="Ohm R."/>
            <person name="Pangilinan J."/>
            <person name="Park H.-J."/>
            <person name="Ramirez L."/>
            <person name="Alfaro M."/>
            <person name="Sun H."/>
            <person name="Tritt A."/>
            <person name="Yoshinaga Y."/>
            <person name="Zwiers L.-H."/>
            <person name="Turgeon B."/>
            <person name="Goodwin S."/>
            <person name="Spatafora J."/>
            <person name="Crous P."/>
            <person name="Grigoriev I."/>
        </authorList>
    </citation>
    <scope>NUCLEOTIDE SEQUENCE</scope>
    <source>
        <strain evidence="1">CBS 116005</strain>
    </source>
</reference>
<protein>
    <submittedName>
        <fullName evidence="1">Uncharacterized protein</fullName>
    </submittedName>
</protein>
<dbReference type="PROSITE" id="PS51257">
    <property type="entry name" value="PROKAR_LIPOPROTEIN"/>
    <property type="match status" value="1"/>
</dbReference>
<organism evidence="1 2">
    <name type="scientific">Teratosphaeria nubilosa</name>
    <dbReference type="NCBI Taxonomy" id="161662"/>
    <lineage>
        <taxon>Eukaryota</taxon>
        <taxon>Fungi</taxon>
        <taxon>Dikarya</taxon>
        <taxon>Ascomycota</taxon>
        <taxon>Pezizomycotina</taxon>
        <taxon>Dothideomycetes</taxon>
        <taxon>Dothideomycetidae</taxon>
        <taxon>Mycosphaerellales</taxon>
        <taxon>Teratosphaeriaceae</taxon>
        <taxon>Teratosphaeria</taxon>
    </lineage>
</organism>
<sequence length="60" mass="6962">MSKVEQRSPNLVNTTSCVYVSQAAQSCHLWSRGLRSAKRRQVKIMAYGVREPYLWLHVLK</sequence>
<gene>
    <name evidence="1" type="ORF">EJ03DRAFT_325940</name>
</gene>
<evidence type="ECO:0000313" key="1">
    <source>
        <dbReference type="EMBL" id="KAF2771141.1"/>
    </source>
</evidence>
<proteinExistence type="predicted"/>
<evidence type="ECO:0000313" key="2">
    <source>
        <dbReference type="Proteomes" id="UP000799436"/>
    </source>
</evidence>
<name>A0A6G1LDX3_9PEZI</name>
<keyword evidence="2" id="KW-1185">Reference proteome</keyword>
<accession>A0A6G1LDX3</accession>
<dbReference type="EMBL" id="ML995821">
    <property type="protein sequence ID" value="KAF2771141.1"/>
    <property type="molecule type" value="Genomic_DNA"/>
</dbReference>